<feature type="compositionally biased region" description="Basic and acidic residues" evidence="11">
    <location>
        <begin position="339"/>
        <end position="351"/>
    </location>
</feature>
<sequence length="364" mass="41425">MDLQTNNDSALEDGELSSSDDIYTPLQRPVRLVKTFANPLARKDDESEFNTLSSSGESSEEDCIKKQRTETAPAEAKKTRKIMVRVSSDTDAHGARFRNYNVWTAALQEESLSENMRSCNLTRQVGNDRSVENYAFPQKHKKSLKRRLFDSPNESSALKRGRQFSCSNESAAQQAKTSVKQRLGQRVRRGNNFGKPRHILDLNDLNARDACDVASEMASKLYELKDELIVRVVQVLGIDLPLQLYKQTQRIEADGGIMIKNGNRRRTPGGVFLFLLKQHEQITPAQLKSIFSEDKTKSRKQQVAAFMRERKMEELKICLHEQMSLGSGKQRISNPTPSPEHEPQEKTHEINMRLVGNADEKRFD</sequence>
<dbReference type="PANTHER" id="PTHR13135">
    <property type="entry name" value="CYTOSOLIC RESINIFERATOXIN BINDING PROTEIN RBP-26"/>
    <property type="match status" value="1"/>
</dbReference>
<reference evidence="13 14" key="1">
    <citation type="submission" date="2015-08" db="EMBL/GenBank/DDBJ databases">
        <title>Ancestral chromatin configuration constrains chromatin evolution on differentiating sex chromosomes in Drosophila.</title>
        <authorList>
            <person name="Zhou Q."/>
            <person name="Bachtrog D."/>
        </authorList>
    </citation>
    <scope>NUCLEOTIDE SEQUENCE [LARGE SCALE GENOMIC DNA]</scope>
    <source>
        <tissue evidence="13">Whole larvae</tissue>
    </source>
</reference>
<evidence type="ECO:0000256" key="11">
    <source>
        <dbReference type="SAM" id="MobiDB-lite"/>
    </source>
</evidence>
<dbReference type="OrthoDB" id="20573at2759"/>
<evidence type="ECO:0000313" key="13">
    <source>
        <dbReference type="EMBL" id="ALC48199.1"/>
    </source>
</evidence>
<evidence type="ECO:0000313" key="14">
    <source>
        <dbReference type="Proteomes" id="UP000494163"/>
    </source>
</evidence>
<dbReference type="SMR" id="A0A0M3QYU0"/>
<evidence type="ECO:0000256" key="5">
    <source>
        <dbReference type="ARBA" id="ARBA00022448"/>
    </source>
</evidence>
<name>A0A0M3QYU0_DROBS</name>
<dbReference type="OMA" id="KVWCTQV"/>
<dbReference type="InterPro" id="IPR038092">
    <property type="entry name" value="PHAX_RNA-binding_sf"/>
</dbReference>
<feature type="compositionally biased region" description="Polar residues" evidence="11">
    <location>
        <begin position="324"/>
        <end position="335"/>
    </location>
</feature>
<feature type="compositionally biased region" description="Polar residues" evidence="11">
    <location>
        <begin position="164"/>
        <end position="180"/>
    </location>
</feature>
<evidence type="ECO:0000256" key="7">
    <source>
        <dbReference type="ARBA" id="ARBA00022884"/>
    </source>
</evidence>
<dbReference type="PANTHER" id="PTHR13135:SF0">
    <property type="entry name" value="PHOSPHORYLATED ADAPTER RNA EXPORT PROTEIN"/>
    <property type="match status" value="1"/>
</dbReference>
<feature type="region of interest" description="Disordered" evidence="11">
    <location>
        <begin position="150"/>
        <end position="183"/>
    </location>
</feature>
<keyword evidence="6" id="KW-0963">Cytoplasm</keyword>
<dbReference type="Gene3D" id="1.10.10.1440">
    <property type="entry name" value="PHAX RNA-binding domain"/>
    <property type="match status" value="1"/>
</dbReference>
<keyword evidence="8" id="KW-0653">Protein transport</keyword>
<accession>A0A0M3QYU0</accession>
<evidence type="ECO:0000256" key="9">
    <source>
        <dbReference type="ARBA" id="ARBA00023242"/>
    </source>
</evidence>
<protein>
    <recommendedName>
        <fullName evidence="4">Phosphorylated adapter RNA export protein</fullName>
    </recommendedName>
    <alternativeName>
        <fullName evidence="10">RNA U small nuclear RNA export adapter protein</fullName>
    </alternativeName>
</protein>
<proteinExistence type="inferred from homology"/>
<keyword evidence="9" id="KW-0539">Nucleus</keyword>
<dbReference type="GO" id="GO:0003723">
    <property type="term" value="F:RNA binding"/>
    <property type="evidence" value="ECO:0007669"/>
    <property type="project" value="UniProtKB-KW"/>
</dbReference>
<dbReference type="STRING" id="30019.A0A0M3QYU0"/>
<feature type="region of interest" description="Disordered" evidence="11">
    <location>
        <begin position="45"/>
        <end position="76"/>
    </location>
</feature>
<comment type="similarity">
    <text evidence="3">Belongs to the PHAX family.</text>
</comment>
<dbReference type="GO" id="GO:0006408">
    <property type="term" value="P:snRNA export from nucleus"/>
    <property type="evidence" value="ECO:0007669"/>
    <property type="project" value="InterPro"/>
</dbReference>
<evidence type="ECO:0000256" key="4">
    <source>
        <dbReference type="ARBA" id="ARBA00016856"/>
    </source>
</evidence>
<keyword evidence="5" id="KW-0813">Transport</keyword>
<dbReference type="GO" id="GO:0005737">
    <property type="term" value="C:cytoplasm"/>
    <property type="evidence" value="ECO:0007669"/>
    <property type="project" value="UniProtKB-SubCell"/>
</dbReference>
<gene>
    <name evidence="13" type="ORF">Dbus_chrXg55</name>
</gene>
<dbReference type="GO" id="GO:0015031">
    <property type="term" value="P:protein transport"/>
    <property type="evidence" value="ECO:0007669"/>
    <property type="project" value="UniProtKB-KW"/>
</dbReference>
<evidence type="ECO:0000256" key="6">
    <source>
        <dbReference type="ARBA" id="ARBA00022490"/>
    </source>
</evidence>
<evidence type="ECO:0000256" key="1">
    <source>
        <dbReference type="ARBA" id="ARBA00004123"/>
    </source>
</evidence>
<comment type="subcellular location">
    <subcellularLocation>
        <location evidence="2">Cytoplasm</location>
    </subcellularLocation>
    <subcellularLocation>
        <location evidence="1">Nucleus</location>
    </subcellularLocation>
</comment>
<evidence type="ECO:0000256" key="2">
    <source>
        <dbReference type="ARBA" id="ARBA00004496"/>
    </source>
</evidence>
<dbReference type="FunFam" id="1.10.10.1440:FF:000001">
    <property type="entry name" value="phosphorylated adapter RNA export protein-like"/>
    <property type="match status" value="1"/>
</dbReference>
<dbReference type="EMBL" id="CP012528">
    <property type="protein sequence ID" value="ALC48199.1"/>
    <property type="molecule type" value="Genomic_DNA"/>
</dbReference>
<evidence type="ECO:0000256" key="8">
    <source>
        <dbReference type="ARBA" id="ARBA00022927"/>
    </source>
</evidence>
<keyword evidence="14" id="KW-1185">Reference proteome</keyword>
<feature type="domain" description="Phosphorylated adapter RNA export protein RNA-binding" evidence="12">
    <location>
        <begin position="213"/>
        <end position="295"/>
    </location>
</feature>
<keyword evidence="7" id="KW-0694">RNA-binding</keyword>
<dbReference type="InterPro" id="IPR019385">
    <property type="entry name" value="PHAX_RNA-binding_domain"/>
</dbReference>
<dbReference type="InterPro" id="IPR039047">
    <property type="entry name" value="PHAX"/>
</dbReference>
<evidence type="ECO:0000256" key="3">
    <source>
        <dbReference type="ARBA" id="ARBA00006094"/>
    </source>
</evidence>
<dbReference type="GO" id="GO:0005634">
    <property type="term" value="C:nucleus"/>
    <property type="evidence" value="ECO:0007669"/>
    <property type="project" value="UniProtKB-SubCell"/>
</dbReference>
<evidence type="ECO:0000259" key="12">
    <source>
        <dbReference type="Pfam" id="PF10258"/>
    </source>
</evidence>
<organism evidence="13 14">
    <name type="scientific">Drosophila busckii</name>
    <name type="common">Fruit fly</name>
    <dbReference type="NCBI Taxonomy" id="30019"/>
    <lineage>
        <taxon>Eukaryota</taxon>
        <taxon>Metazoa</taxon>
        <taxon>Ecdysozoa</taxon>
        <taxon>Arthropoda</taxon>
        <taxon>Hexapoda</taxon>
        <taxon>Insecta</taxon>
        <taxon>Pterygota</taxon>
        <taxon>Neoptera</taxon>
        <taxon>Endopterygota</taxon>
        <taxon>Diptera</taxon>
        <taxon>Brachycera</taxon>
        <taxon>Muscomorpha</taxon>
        <taxon>Ephydroidea</taxon>
        <taxon>Drosophilidae</taxon>
        <taxon>Drosophila</taxon>
    </lineage>
</organism>
<evidence type="ECO:0000256" key="10">
    <source>
        <dbReference type="ARBA" id="ARBA00030834"/>
    </source>
</evidence>
<dbReference type="Proteomes" id="UP000494163">
    <property type="component" value="Chromosome X"/>
</dbReference>
<dbReference type="AlphaFoldDB" id="A0A0M3QYU0"/>
<dbReference type="Pfam" id="PF10258">
    <property type="entry name" value="PHAX_RNA-bd"/>
    <property type="match status" value="1"/>
</dbReference>
<feature type="region of interest" description="Disordered" evidence="11">
    <location>
        <begin position="1"/>
        <end position="24"/>
    </location>
</feature>
<feature type="region of interest" description="Disordered" evidence="11">
    <location>
        <begin position="324"/>
        <end position="364"/>
    </location>
</feature>